<evidence type="ECO:0000313" key="2">
    <source>
        <dbReference type="Proteomes" id="UP001148662"/>
    </source>
</evidence>
<reference evidence="1" key="1">
    <citation type="submission" date="2022-07" db="EMBL/GenBank/DDBJ databases">
        <title>Genome Sequence of Phlebia brevispora.</title>
        <authorList>
            <person name="Buettner E."/>
        </authorList>
    </citation>
    <scope>NUCLEOTIDE SEQUENCE</scope>
    <source>
        <strain evidence="1">MPL23</strain>
    </source>
</reference>
<dbReference type="EMBL" id="JANHOG010000940">
    <property type="protein sequence ID" value="KAJ3549162.1"/>
    <property type="molecule type" value="Genomic_DNA"/>
</dbReference>
<proteinExistence type="predicted"/>
<organism evidence="1 2">
    <name type="scientific">Phlebia brevispora</name>
    <dbReference type="NCBI Taxonomy" id="194682"/>
    <lineage>
        <taxon>Eukaryota</taxon>
        <taxon>Fungi</taxon>
        <taxon>Dikarya</taxon>
        <taxon>Basidiomycota</taxon>
        <taxon>Agaricomycotina</taxon>
        <taxon>Agaricomycetes</taxon>
        <taxon>Polyporales</taxon>
        <taxon>Meruliaceae</taxon>
        <taxon>Phlebia</taxon>
    </lineage>
</organism>
<name>A0ACC1SZ14_9APHY</name>
<comment type="caution">
    <text evidence="1">The sequence shown here is derived from an EMBL/GenBank/DDBJ whole genome shotgun (WGS) entry which is preliminary data.</text>
</comment>
<keyword evidence="2" id="KW-1185">Reference proteome</keyword>
<sequence length="360" mass="38916">MSTARVLPKSYTAYHFEEANSPLVKVELPWKEPQENEVVVEVLASGVCGSDHCVRAGLIGNSWPRVPGHEIVGDIVSKHPSVTNFKIGQRVGVPWNSRYCYKCRFCRSGVFEGCVERSAYTIGGARDGGYAQYVVVPADGLCSVPEVLDPAEVAPMMCAGVTVYSTHSVNGWVIAADESSPESLLYLNIPPGAVVAIQGVGGLGHLAIQFCRAMGYKTVAVSSSGAKRDIALQLGAHVYIDESKVDAVQELRRLGGADVIMSTVPCGQVTMKLLAGLAYEGKLVVLGLSEETAVFAPRALPPNRWSIHGFLCGTAKDCEDTIEFAMLHDIRCIVEKFPLDQAWEAFQHLEHARFRAVIVP</sequence>
<protein>
    <submittedName>
        <fullName evidence="1">Uncharacterized protein</fullName>
    </submittedName>
</protein>
<evidence type="ECO:0000313" key="1">
    <source>
        <dbReference type="EMBL" id="KAJ3549162.1"/>
    </source>
</evidence>
<accession>A0ACC1SZ14</accession>
<dbReference type="Proteomes" id="UP001148662">
    <property type="component" value="Unassembled WGS sequence"/>
</dbReference>
<gene>
    <name evidence="1" type="ORF">NM688_g5212</name>
</gene>